<evidence type="ECO:0008006" key="3">
    <source>
        <dbReference type="Google" id="ProtNLM"/>
    </source>
</evidence>
<keyword evidence="2" id="KW-1185">Reference proteome</keyword>
<reference evidence="1 2" key="1">
    <citation type="submission" date="2024-03" db="EMBL/GenBank/DDBJ databases">
        <title>Human intestinal bacterial collection.</title>
        <authorList>
            <person name="Pauvert C."/>
            <person name="Hitch T.C.A."/>
            <person name="Clavel T."/>
        </authorList>
    </citation>
    <scope>NUCLEOTIDE SEQUENCE [LARGE SCALE GENOMIC DNA]</scope>
    <source>
        <strain evidence="1 2">CLA-AP-H27</strain>
    </source>
</reference>
<sequence>MLQDRKVTYLEPEVTFTLGSYVAEYMERYSAEQRRGKRKIAVSESEFGEYDEFADTLPEQMSSAQYALGRPGSAYKDRVFRMLLKDRKVALEVYNAMNNSNYTNPDELEFTTLENAVYMGMKNDVSFIIDSQLVLYEHQSTINYNMPLRDLLYVACIYASLVKNKNIYGSARIPLPEPKFIVFYNGTKKMGEQSVYHLSDAYEKKTGDIALDLIVQVININTGFNEELKTKSPTLCQYMQFVDCVRNYQKSYPLEEALEYAIDDCIRNQILTDFLRKNRAEVLHTVLFAYDQEEHIRMEKEESLEEGLEKGIDRINKLNLCLLAANRQEDLVRATQDREFQKKLLKEYGI</sequence>
<accession>A0ABV1HQ79</accession>
<comment type="caution">
    <text evidence="1">The sequence shown here is derived from an EMBL/GenBank/DDBJ whole genome shotgun (WGS) entry which is preliminary data.</text>
</comment>
<name>A0ABV1HQ79_9FIRM</name>
<dbReference type="Proteomes" id="UP001437460">
    <property type="component" value="Unassembled WGS sequence"/>
</dbReference>
<gene>
    <name evidence="1" type="ORF">WMO41_15085</name>
</gene>
<proteinExistence type="predicted"/>
<organism evidence="1 2">
    <name type="scientific">Ventrimonas faecis</name>
    <dbReference type="NCBI Taxonomy" id="3133170"/>
    <lineage>
        <taxon>Bacteria</taxon>
        <taxon>Bacillati</taxon>
        <taxon>Bacillota</taxon>
        <taxon>Clostridia</taxon>
        <taxon>Lachnospirales</taxon>
        <taxon>Lachnospiraceae</taxon>
        <taxon>Ventrimonas</taxon>
    </lineage>
</organism>
<dbReference type="RefSeq" id="WP_349230461.1">
    <property type="nucleotide sequence ID" value="NZ_JBBMFJ010000046.1"/>
</dbReference>
<dbReference type="EMBL" id="JBBMFJ010000046">
    <property type="protein sequence ID" value="MEQ2564470.1"/>
    <property type="molecule type" value="Genomic_DNA"/>
</dbReference>
<evidence type="ECO:0000313" key="1">
    <source>
        <dbReference type="EMBL" id="MEQ2564470.1"/>
    </source>
</evidence>
<evidence type="ECO:0000313" key="2">
    <source>
        <dbReference type="Proteomes" id="UP001437460"/>
    </source>
</evidence>
<protein>
    <recommendedName>
        <fullName evidence="3">Transposase, YhgA-like</fullName>
    </recommendedName>
</protein>